<sequence length="573" mass="60845">MGAFTAVHNGGSDMTYPESRVLVIITGGTICMQPSASGLVPVEGFLETAMASRPSFNDQSERVPLTAVKDGQKIAIPSLRTPPTSYSKHIRYGALEFSPLLDSSSISNEGWTQIASTIKSNYHLFDGFVVLHGTDSLAYSASALSFMLEDLGKPVVLTGSQASIFALQSDAVDNLLGSLIIAGTFVIPEVCLFFHHTLFRGNRTTKVSASSFDAFASPNCDPLARVSSLGVDVNWALVRRPTKIARFDVRTGYLDTAHVACIRIFPGILPEMLDSVLRVPTLRGLVLETFGMGNAPAGVDGSLTKVIRSACLERGIVIVNVSQCTSGFVSPLYAPGFALGEAGVVFGQDMTSEAALTKLGYLLAAVPALTTDQIRARMSDSLRGEMTETKIPTFSHPTGGPYAPNEDGGEEDPATTALYSSLLGPSDRAFTALGYAIQKGDLPAVKSLLDRDDERNRLIATSSLSGSLPSSSNLTAMMQSGAAGSASGPHQHRQQLLLEKADYAGNTAVHLAAVGPDVAVLKELITRGASIHVRNRADNTPLFLALLMRNVEAVALLREAGAEVWEGEDGRRR</sequence>
<dbReference type="PROSITE" id="PS50088">
    <property type="entry name" value="ANK_REPEAT"/>
    <property type="match status" value="1"/>
</dbReference>
<dbReference type="Proteomes" id="UP000070501">
    <property type="component" value="Unassembled WGS sequence"/>
</dbReference>
<dbReference type="Pfam" id="PF12796">
    <property type="entry name" value="Ank_2"/>
    <property type="match status" value="1"/>
</dbReference>
<dbReference type="FunFam" id="3.40.50.1170:FF:000003">
    <property type="entry name" value="60 kDa lysophospholipase"/>
    <property type="match status" value="1"/>
</dbReference>
<dbReference type="InterPro" id="IPR040919">
    <property type="entry name" value="Asparaginase_C"/>
</dbReference>
<evidence type="ECO:0000256" key="3">
    <source>
        <dbReference type="ARBA" id="ARBA00022801"/>
    </source>
</evidence>
<dbReference type="Gene3D" id="3.40.50.40">
    <property type="match status" value="1"/>
</dbReference>
<dbReference type="SUPFAM" id="SSF48403">
    <property type="entry name" value="Ankyrin repeat"/>
    <property type="match status" value="1"/>
</dbReference>
<dbReference type="PANTHER" id="PTHR11707:SF28">
    <property type="entry name" value="60 KDA LYSOPHOSPHOLIPASE"/>
    <property type="match status" value="1"/>
</dbReference>
<dbReference type="InterPro" id="IPR006034">
    <property type="entry name" value="Asparaginase/glutaminase-like"/>
</dbReference>
<dbReference type="PROSITE" id="PS50297">
    <property type="entry name" value="ANK_REP_REGION"/>
    <property type="match status" value="1"/>
</dbReference>
<keyword evidence="3" id="KW-0378">Hydrolase</keyword>
<dbReference type="InterPro" id="IPR027473">
    <property type="entry name" value="L-asparaginase_C"/>
</dbReference>
<evidence type="ECO:0000313" key="10">
    <source>
        <dbReference type="EMBL" id="KXJ93248.1"/>
    </source>
</evidence>
<feature type="domain" description="Asparaginase/glutaminase C-terminal" evidence="9">
    <location>
        <begin position="258"/>
        <end position="375"/>
    </location>
</feature>
<evidence type="ECO:0000256" key="7">
    <source>
        <dbReference type="SAM" id="MobiDB-lite"/>
    </source>
</evidence>
<dbReference type="InterPro" id="IPR036152">
    <property type="entry name" value="Asp/glu_Ase-like_sf"/>
</dbReference>
<evidence type="ECO:0000256" key="4">
    <source>
        <dbReference type="ARBA" id="ARBA00023043"/>
    </source>
</evidence>
<feature type="domain" description="L-asparaginase N-terminal" evidence="8">
    <location>
        <begin position="20"/>
        <end position="237"/>
    </location>
</feature>
<dbReference type="Pfam" id="PF00710">
    <property type="entry name" value="Asparaginase"/>
    <property type="match status" value="1"/>
</dbReference>
<dbReference type="SUPFAM" id="SSF53774">
    <property type="entry name" value="Glutaminase/Asparaginase"/>
    <property type="match status" value="1"/>
</dbReference>
<dbReference type="InterPro" id="IPR027474">
    <property type="entry name" value="L-asparaginase_N"/>
</dbReference>
<dbReference type="InParanoid" id="A0A136J7V6"/>
<organism evidence="10 11">
    <name type="scientific">Microdochium bolleyi</name>
    <dbReference type="NCBI Taxonomy" id="196109"/>
    <lineage>
        <taxon>Eukaryota</taxon>
        <taxon>Fungi</taxon>
        <taxon>Dikarya</taxon>
        <taxon>Ascomycota</taxon>
        <taxon>Pezizomycotina</taxon>
        <taxon>Sordariomycetes</taxon>
        <taxon>Xylariomycetidae</taxon>
        <taxon>Xylariales</taxon>
        <taxon>Microdochiaceae</taxon>
        <taxon>Microdochium</taxon>
    </lineage>
</organism>
<dbReference type="STRING" id="196109.A0A136J7V6"/>
<dbReference type="PROSITE" id="PS51732">
    <property type="entry name" value="ASN_GLN_ASE_3"/>
    <property type="match status" value="1"/>
</dbReference>
<dbReference type="GO" id="GO:0004067">
    <property type="term" value="F:asparaginase activity"/>
    <property type="evidence" value="ECO:0007669"/>
    <property type="project" value="UniProtKB-UniRule"/>
</dbReference>
<dbReference type="InterPro" id="IPR002110">
    <property type="entry name" value="Ankyrin_rpt"/>
</dbReference>
<evidence type="ECO:0000259" key="9">
    <source>
        <dbReference type="Pfam" id="PF17763"/>
    </source>
</evidence>
<dbReference type="SMART" id="SM00870">
    <property type="entry name" value="Asparaginase"/>
    <property type="match status" value="1"/>
</dbReference>
<evidence type="ECO:0000259" key="8">
    <source>
        <dbReference type="Pfam" id="PF00710"/>
    </source>
</evidence>
<evidence type="ECO:0000313" key="11">
    <source>
        <dbReference type="Proteomes" id="UP000070501"/>
    </source>
</evidence>
<dbReference type="CDD" id="cd08963">
    <property type="entry name" value="L-asparaginase_I"/>
    <property type="match status" value="1"/>
</dbReference>
<dbReference type="InterPro" id="IPR037152">
    <property type="entry name" value="L-asparaginase_N_sf"/>
</dbReference>
<dbReference type="PRINTS" id="PR00139">
    <property type="entry name" value="ASNGLNASE"/>
</dbReference>
<keyword evidence="11" id="KW-1185">Reference proteome</keyword>
<dbReference type="OrthoDB" id="542841at2759"/>
<name>A0A136J7V6_9PEZI</name>
<dbReference type="InterPro" id="IPR036770">
    <property type="entry name" value="Ankyrin_rpt-contain_sf"/>
</dbReference>
<dbReference type="AlphaFoldDB" id="A0A136J7V6"/>
<dbReference type="SFLD" id="SFLDS00057">
    <property type="entry name" value="Glutaminase/Asparaginase"/>
    <property type="match status" value="1"/>
</dbReference>
<dbReference type="Pfam" id="PF17763">
    <property type="entry name" value="Asparaginase_C"/>
    <property type="match status" value="1"/>
</dbReference>
<evidence type="ECO:0000256" key="2">
    <source>
        <dbReference type="ARBA" id="ARBA00022737"/>
    </source>
</evidence>
<reference evidence="11" key="1">
    <citation type="submission" date="2016-02" db="EMBL/GenBank/DDBJ databases">
        <title>Draft genome sequence of Microdochium bolleyi, a fungal endophyte of beachgrass.</title>
        <authorList>
            <consortium name="DOE Joint Genome Institute"/>
            <person name="David A.S."/>
            <person name="May G."/>
            <person name="Haridas S."/>
            <person name="Lim J."/>
            <person name="Wang M."/>
            <person name="Labutti K."/>
            <person name="Lipzen A."/>
            <person name="Barry K."/>
            <person name="Grigoriev I.V."/>
        </authorList>
    </citation>
    <scope>NUCLEOTIDE SEQUENCE [LARGE SCALE GENOMIC DNA]</scope>
    <source>
        <strain evidence="11">J235TASD1</strain>
    </source>
</reference>
<dbReference type="EC" id="3.5.1.1" evidence="1"/>
<dbReference type="Gene3D" id="1.25.40.20">
    <property type="entry name" value="Ankyrin repeat-containing domain"/>
    <property type="match status" value="1"/>
</dbReference>
<dbReference type="PANTHER" id="PTHR11707">
    <property type="entry name" value="L-ASPARAGINASE"/>
    <property type="match status" value="1"/>
</dbReference>
<keyword evidence="4 6" id="KW-0040">ANK repeat</keyword>
<evidence type="ECO:0000256" key="5">
    <source>
        <dbReference type="ARBA" id="ARBA00061199"/>
    </source>
</evidence>
<evidence type="ECO:0000256" key="6">
    <source>
        <dbReference type="PROSITE-ProRule" id="PRU00023"/>
    </source>
</evidence>
<dbReference type="GO" id="GO:0009066">
    <property type="term" value="P:aspartate family amino acid metabolic process"/>
    <property type="evidence" value="ECO:0007669"/>
    <property type="project" value="UniProtKB-ARBA"/>
</dbReference>
<dbReference type="PIRSF" id="PIRSF500176">
    <property type="entry name" value="L_ASNase"/>
    <property type="match status" value="1"/>
</dbReference>
<evidence type="ECO:0000256" key="1">
    <source>
        <dbReference type="ARBA" id="ARBA00012920"/>
    </source>
</evidence>
<keyword evidence="2" id="KW-0677">Repeat</keyword>
<gene>
    <name evidence="10" type="ORF">Micbo1qcDRAFT_54305</name>
</gene>
<dbReference type="FunFam" id="3.40.50.40:FF:000001">
    <property type="entry name" value="L-asparaginase 1"/>
    <property type="match status" value="1"/>
</dbReference>
<accession>A0A136J7V6</accession>
<dbReference type="SMART" id="SM00248">
    <property type="entry name" value="ANK"/>
    <property type="match status" value="3"/>
</dbReference>
<dbReference type="EMBL" id="KQ964248">
    <property type="protein sequence ID" value="KXJ93248.1"/>
    <property type="molecule type" value="Genomic_DNA"/>
</dbReference>
<feature type="repeat" description="ANK" evidence="6">
    <location>
        <begin position="504"/>
        <end position="536"/>
    </location>
</feature>
<feature type="region of interest" description="Disordered" evidence="7">
    <location>
        <begin position="388"/>
        <end position="415"/>
    </location>
</feature>
<dbReference type="PIRSF" id="PIRSF001220">
    <property type="entry name" value="L-ASNase_gatD"/>
    <property type="match status" value="1"/>
</dbReference>
<dbReference type="Gene3D" id="3.40.50.1170">
    <property type="entry name" value="L-asparaginase, N-terminal domain"/>
    <property type="match status" value="1"/>
</dbReference>
<proteinExistence type="inferred from homology"/>
<protein>
    <recommendedName>
        <fullName evidence="1">asparaginase</fullName>
        <ecNumber evidence="1">3.5.1.1</ecNumber>
    </recommendedName>
</protein>
<comment type="similarity">
    <text evidence="5">In the N-terminal section; belongs to the asparaginase 1 family.</text>
</comment>
<dbReference type="InterPro" id="IPR041725">
    <property type="entry name" value="L-asparaginase_I"/>
</dbReference>